<dbReference type="InterPro" id="IPR004839">
    <property type="entry name" value="Aminotransferase_I/II_large"/>
</dbReference>
<evidence type="ECO:0000256" key="1">
    <source>
        <dbReference type="ARBA" id="ARBA00001933"/>
    </source>
</evidence>
<evidence type="ECO:0000256" key="2">
    <source>
        <dbReference type="ARBA" id="ARBA00012224"/>
    </source>
</evidence>
<accession>A0A644UKT6</accession>
<dbReference type="PANTHER" id="PTHR43525">
    <property type="entry name" value="PROTEIN MALY"/>
    <property type="match status" value="1"/>
</dbReference>
<dbReference type="NCBIfam" id="TIGR04350">
    <property type="entry name" value="C_S_lyase_PatB"/>
    <property type="match status" value="1"/>
</dbReference>
<sequence length="391" mass="45675">MKKYDFDELIERRGTDSLKYGICDEIFGTSDLMPLWVADMDFKTPDFIVEAIEKRLKHPILGYWNYWDSYHDSILWWMKTRHNWSVEKDWIIFSPGIVPALGLCVMAYSEKGDDVLVQSPVYHPFYYAIESQERNIVYNPLIEKEDRFEMDFEDLEDKLKKGIKLMLLCNPHNPVGRCWEKDVLMKVAFLCKKYNCILVSDEIHADLTMPTFKHNPTHLCAETIEEKANIITLMAPSKTFNMAGLATSEVIISDFELRKMFIHLTHNVLHMFNGNVLGAYALEAAYSEKGAQWVDELRDYVWDNICSMNVFLKENFPKIKTYKHEATYLPWLDFSAYGYSHKDLMHKLAYDCKIGFNDGMIFGKEGKNKMRINVALPKEQLLLALEGLKYL</sequence>
<evidence type="ECO:0000313" key="7">
    <source>
        <dbReference type="EMBL" id="MPL79584.1"/>
    </source>
</evidence>
<dbReference type="Gene3D" id="3.90.1150.10">
    <property type="entry name" value="Aspartate Aminotransferase, domain 1"/>
    <property type="match status" value="1"/>
</dbReference>
<dbReference type="InterPro" id="IPR051798">
    <property type="entry name" value="Class-II_PLP-Dep_Aminotrans"/>
</dbReference>
<gene>
    <name evidence="7" type="primary">patB_5</name>
    <name evidence="7" type="ORF">SDC9_25468</name>
</gene>
<keyword evidence="4 7" id="KW-0456">Lyase</keyword>
<evidence type="ECO:0000256" key="3">
    <source>
        <dbReference type="ARBA" id="ARBA00022898"/>
    </source>
</evidence>
<dbReference type="InterPro" id="IPR015422">
    <property type="entry name" value="PyrdxlP-dep_Trfase_small"/>
</dbReference>
<name>A0A644UKT6_9ZZZZ</name>
<dbReference type="InterPro" id="IPR015421">
    <property type="entry name" value="PyrdxlP-dep_Trfase_major"/>
</dbReference>
<evidence type="ECO:0000259" key="6">
    <source>
        <dbReference type="Pfam" id="PF00155"/>
    </source>
</evidence>
<dbReference type="Pfam" id="PF00155">
    <property type="entry name" value="Aminotran_1_2"/>
    <property type="match status" value="1"/>
</dbReference>
<organism evidence="7">
    <name type="scientific">bioreactor metagenome</name>
    <dbReference type="NCBI Taxonomy" id="1076179"/>
    <lineage>
        <taxon>unclassified sequences</taxon>
        <taxon>metagenomes</taxon>
        <taxon>ecological metagenomes</taxon>
    </lineage>
</organism>
<evidence type="ECO:0000256" key="5">
    <source>
        <dbReference type="ARBA" id="ARBA00037974"/>
    </source>
</evidence>
<comment type="caution">
    <text evidence="7">The sequence shown here is derived from an EMBL/GenBank/DDBJ whole genome shotgun (WGS) entry which is preliminary data.</text>
</comment>
<evidence type="ECO:0000256" key="4">
    <source>
        <dbReference type="ARBA" id="ARBA00023239"/>
    </source>
</evidence>
<comment type="cofactor">
    <cofactor evidence="1">
        <name>pyridoxal 5'-phosphate</name>
        <dbReference type="ChEBI" id="CHEBI:597326"/>
    </cofactor>
</comment>
<dbReference type="EC" id="4.4.1.13" evidence="2"/>
<reference evidence="7" key="1">
    <citation type="submission" date="2019-08" db="EMBL/GenBank/DDBJ databases">
        <authorList>
            <person name="Kucharzyk K."/>
            <person name="Murdoch R.W."/>
            <person name="Higgins S."/>
            <person name="Loffler F."/>
        </authorList>
    </citation>
    <scope>NUCLEOTIDE SEQUENCE</scope>
</reference>
<feature type="domain" description="Aminotransferase class I/classII large" evidence="6">
    <location>
        <begin position="31"/>
        <end position="386"/>
    </location>
</feature>
<dbReference type="PANTHER" id="PTHR43525:SF1">
    <property type="entry name" value="PROTEIN MALY"/>
    <property type="match status" value="1"/>
</dbReference>
<dbReference type="InterPro" id="IPR015424">
    <property type="entry name" value="PyrdxlP-dep_Trfase"/>
</dbReference>
<comment type="similarity">
    <text evidence="5">Belongs to the class-II pyridoxal-phosphate-dependent aminotransferase family. MalY/PatB cystathionine beta-lyase subfamily.</text>
</comment>
<dbReference type="GO" id="GO:0030170">
    <property type="term" value="F:pyridoxal phosphate binding"/>
    <property type="evidence" value="ECO:0007669"/>
    <property type="project" value="InterPro"/>
</dbReference>
<dbReference type="InterPro" id="IPR027619">
    <property type="entry name" value="C-S_lyase_PatB-like"/>
</dbReference>
<dbReference type="Gene3D" id="3.40.640.10">
    <property type="entry name" value="Type I PLP-dependent aspartate aminotransferase-like (Major domain)"/>
    <property type="match status" value="1"/>
</dbReference>
<dbReference type="CDD" id="cd00609">
    <property type="entry name" value="AAT_like"/>
    <property type="match status" value="1"/>
</dbReference>
<dbReference type="AlphaFoldDB" id="A0A644UKT6"/>
<dbReference type="EMBL" id="VSSQ01000128">
    <property type="protein sequence ID" value="MPL79584.1"/>
    <property type="molecule type" value="Genomic_DNA"/>
</dbReference>
<dbReference type="SUPFAM" id="SSF53383">
    <property type="entry name" value="PLP-dependent transferases"/>
    <property type="match status" value="1"/>
</dbReference>
<proteinExistence type="inferred from homology"/>
<dbReference type="GO" id="GO:0047804">
    <property type="term" value="F:cysteine-S-conjugate beta-lyase activity"/>
    <property type="evidence" value="ECO:0007669"/>
    <property type="project" value="UniProtKB-EC"/>
</dbReference>
<keyword evidence="3" id="KW-0663">Pyridoxal phosphate</keyword>
<protein>
    <recommendedName>
        <fullName evidence="2">cysteine-S-conjugate beta-lyase</fullName>
        <ecNumber evidence="2">4.4.1.13</ecNumber>
    </recommendedName>
</protein>